<accession>A0ABT4VW58</accession>
<organism evidence="1 2">
    <name type="scientific">Aliiroseovarius salicola</name>
    <dbReference type="NCBI Taxonomy" id="3009082"/>
    <lineage>
        <taxon>Bacteria</taxon>
        <taxon>Pseudomonadati</taxon>
        <taxon>Pseudomonadota</taxon>
        <taxon>Alphaproteobacteria</taxon>
        <taxon>Rhodobacterales</taxon>
        <taxon>Paracoccaceae</taxon>
        <taxon>Aliiroseovarius</taxon>
    </lineage>
</organism>
<name>A0ABT4VW58_9RHOB</name>
<comment type="caution">
    <text evidence="1">The sequence shown here is derived from an EMBL/GenBank/DDBJ whole genome shotgun (WGS) entry which is preliminary data.</text>
</comment>
<keyword evidence="2" id="KW-1185">Reference proteome</keyword>
<gene>
    <name evidence="1" type="ORF">O2N63_00065</name>
</gene>
<evidence type="ECO:0000313" key="2">
    <source>
        <dbReference type="Proteomes" id="UP001528040"/>
    </source>
</evidence>
<dbReference type="RefSeq" id="WP_271051952.1">
    <property type="nucleotide sequence ID" value="NZ_JAQIIO010000001.1"/>
</dbReference>
<evidence type="ECO:0000313" key="1">
    <source>
        <dbReference type="EMBL" id="MDA5092483.1"/>
    </source>
</evidence>
<sequence>MTVEHYIVFIGANAPLSTELTSMKARIAGACILAPAAKKKQVGATRASISLALRVLVKELYNAGGHSEPARLSLWFYEPETAEQFREVWSTFGHSAWVETVPRNLVNKVRPTREYIENKINDVRPMLHEISAATYASRKSSPLSLPLRNFNSSITRDLKTYWYNDLSSDKLSREIKSLKMRFRQTRDKVREGFKDDKALIFKPAKDTECHGIAHPIGSEEKAFACGRFRYGVALFPGFHYDVTAAKSATIQSDLKTSSGAERSLKSEKRRYINIFPNDHLLPEK</sequence>
<dbReference type="Proteomes" id="UP001528040">
    <property type="component" value="Unassembled WGS sequence"/>
</dbReference>
<proteinExistence type="predicted"/>
<dbReference type="EMBL" id="JAQIIO010000001">
    <property type="protein sequence ID" value="MDA5092483.1"/>
    <property type="molecule type" value="Genomic_DNA"/>
</dbReference>
<reference evidence="1 2" key="1">
    <citation type="submission" date="2023-01" db="EMBL/GenBank/DDBJ databases">
        <authorList>
            <person name="Yoon J.-W."/>
        </authorList>
    </citation>
    <scope>NUCLEOTIDE SEQUENCE [LARGE SCALE GENOMIC DNA]</scope>
    <source>
        <strain evidence="1 2">KMU-50</strain>
    </source>
</reference>
<protein>
    <submittedName>
        <fullName evidence="1">Uncharacterized protein</fullName>
    </submittedName>
</protein>